<evidence type="ECO:0000313" key="1">
    <source>
        <dbReference type="EMBL" id="EJK52288.1"/>
    </source>
</evidence>
<accession>K0RF13</accession>
<sequence length="134" mass="15086">LRIADFKADDGAEELHGRDISQPISFYSLMSDFIVRDRGRLAATGFSHSWPTTTAAMGGNELYLYNPEGEQQPHVHELLQVPTLPALRSKIHRARKEGDRQGALRRIPRNIVRGTSWALQKPEHFFVSNSAPLP</sequence>
<reference evidence="1 2" key="1">
    <citation type="journal article" date="2012" name="Genome Biol.">
        <title>Genome and low-iron response of an oceanic diatom adapted to chronic iron limitation.</title>
        <authorList>
            <person name="Lommer M."/>
            <person name="Specht M."/>
            <person name="Roy A.S."/>
            <person name="Kraemer L."/>
            <person name="Andreson R."/>
            <person name="Gutowska M.A."/>
            <person name="Wolf J."/>
            <person name="Bergner S.V."/>
            <person name="Schilhabel M.B."/>
            <person name="Klostermeier U.C."/>
            <person name="Beiko R.G."/>
            <person name="Rosenstiel P."/>
            <person name="Hippler M."/>
            <person name="Laroche J."/>
        </authorList>
    </citation>
    <scope>NUCLEOTIDE SEQUENCE [LARGE SCALE GENOMIC DNA]</scope>
    <source>
        <strain evidence="1 2">CCMP1005</strain>
    </source>
</reference>
<dbReference type="EMBL" id="AGNL01040103">
    <property type="protein sequence ID" value="EJK52288.1"/>
    <property type="molecule type" value="Genomic_DNA"/>
</dbReference>
<comment type="caution">
    <text evidence="1">The sequence shown here is derived from an EMBL/GenBank/DDBJ whole genome shotgun (WGS) entry which is preliminary data.</text>
</comment>
<dbReference type="Proteomes" id="UP000266841">
    <property type="component" value="Unassembled WGS sequence"/>
</dbReference>
<organism evidence="1 2">
    <name type="scientific">Thalassiosira oceanica</name>
    <name type="common">Marine diatom</name>
    <dbReference type="NCBI Taxonomy" id="159749"/>
    <lineage>
        <taxon>Eukaryota</taxon>
        <taxon>Sar</taxon>
        <taxon>Stramenopiles</taxon>
        <taxon>Ochrophyta</taxon>
        <taxon>Bacillariophyta</taxon>
        <taxon>Coscinodiscophyceae</taxon>
        <taxon>Thalassiosirophycidae</taxon>
        <taxon>Thalassiosirales</taxon>
        <taxon>Thalassiosiraceae</taxon>
        <taxon>Thalassiosira</taxon>
    </lineage>
</organism>
<gene>
    <name evidence="1" type="ORF">THAOC_28456</name>
</gene>
<dbReference type="AlphaFoldDB" id="K0RF13"/>
<keyword evidence="2" id="KW-1185">Reference proteome</keyword>
<protein>
    <submittedName>
        <fullName evidence="1">Uncharacterized protein</fullName>
    </submittedName>
</protein>
<evidence type="ECO:0000313" key="2">
    <source>
        <dbReference type="Proteomes" id="UP000266841"/>
    </source>
</evidence>
<name>K0RF13_THAOC</name>
<proteinExistence type="predicted"/>
<feature type="non-terminal residue" evidence="1">
    <location>
        <position position="1"/>
    </location>
</feature>